<organism evidence="1 2">
    <name type="scientific">Saccharothrix xinjiangensis</name>
    <dbReference type="NCBI Taxonomy" id="204798"/>
    <lineage>
        <taxon>Bacteria</taxon>
        <taxon>Bacillati</taxon>
        <taxon>Actinomycetota</taxon>
        <taxon>Actinomycetes</taxon>
        <taxon>Pseudonocardiales</taxon>
        <taxon>Pseudonocardiaceae</taxon>
        <taxon>Saccharothrix</taxon>
    </lineage>
</organism>
<reference evidence="2" key="1">
    <citation type="journal article" date="2019" name="Int. J. Syst. Evol. Microbiol.">
        <title>The Global Catalogue of Microorganisms (GCM) 10K type strain sequencing project: providing services to taxonomists for standard genome sequencing and annotation.</title>
        <authorList>
            <consortium name="The Broad Institute Genomics Platform"/>
            <consortium name="The Broad Institute Genome Sequencing Center for Infectious Disease"/>
            <person name="Wu L."/>
            <person name="Ma J."/>
        </authorList>
    </citation>
    <scope>NUCLEOTIDE SEQUENCE [LARGE SCALE GENOMIC DNA]</scope>
    <source>
        <strain evidence="2">KCTC 12848</strain>
    </source>
</reference>
<dbReference type="EMBL" id="JBHSJB010000033">
    <property type="protein sequence ID" value="MFC5058600.1"/>
    <property type="molecule type" value="Genomic_DNA"/>
</dbReference>
<gene>
    <name evidence="1" type="ORF">ACFPFM_33230</name>
</gene>
<protein>
    <submittedName>
        <fullName evidence="1">Uncharacterized protein</fullName>
    </submittedName>
</protein>
<keyword evidence="2" id="KW-1185">Reference proteome</keyword>
<dbReference type="Proteomes" id="UP001595833">
    <property type="component" value="Unassembled WGS sequence"/>
</dbReference>
<accession>A0ABV9YAI1</accession>
<comment type="caution">
    <text evidence="1">The sequence shown here is derived from an EMBL/GenBank/DDBJ whole genome shotgun (WGS) entry which is preliminary data.</text>
</comment>
<proteinExistence type="predicted"/>
<evidence type="ECO:0000313" key="2">
    <source>
        <dbReference type="Proteomes" id="UP001595833"/>
    </source>
</evidence>
<evidence type="ECO:0000313" key="1">
    <source>
        <dbReference type="EMBL" id="MFC5058600.1"/>
    </source>
</evidence>
<dbReference type="RefSeq" id="WP_344038867.1">
    <property type="nucleotide sequence ID" value="NZ_BAAAKE010000013.1"/>
</dbReference>
<sequence length="47" mass="5222">MSTTYKKDTVAEEQAEALPAAFVSVLREWAGASDRRPLRADGARGWR</sequence>
<name>A0ABV9YAI1_9PSEU</name>